<evidence type="ECO:0000259" key="8">
    <source>
        <dbReference type="PROSITE" id="PS50850"/>
    </source>
</evidence>
<evidence type="ECO:0000256" key="2">
    <source>
        <dbReference type="ARBA" id="ARBA00022448"/>
    </source>
</evidence>
<dbReference type="RefSeq" id="WP_073436477.1">
    <property type="nucleotide sequence ID" value="NZ_BJXU01000144.1"/>
</dbReference>
<dbReference type="Gene3D" id="1.20.1250.20">
    <property type="entry name" value="MFS general substrate transporter like domains"/>
    <property type="match status" value="2"/>
</dbReference>
<dbReference type="EMBL" id="FRCA01000010">
    <property type="protein sequence ID" value="SHM63871.1"/>
    <property type="molecule type" value="Genomic_DNA"/>
</dbReference>
<feature type="transmembrane region" description="Helical" evidence="7">
    <location>
        <begin position="276"/>
        <end position="294"/>
    </location>
</feature>
<keyword evidence="12" id="KW-1185">Reference proteome</keyword>
<dbReference type="InterPro" id="IPR036259">
    <property type="entry name" value="MFS_trans_sf"/>
</dbReference>
<evidence type="ECO:0000256" key="1">
    <source>
        <dbReference type="ARBA" id="ARBA00004651"/>
    </source>
</evidence>
<keyword evidence="2" id="KW-0813">Transport</keyword>
<feature type="domain" description="Major facilitator superfamily (MFS) profile" evidence="8">
    <location>
        <begin position="7"/>
        <end position="388"/>
    </location>
</feature>
<dbReference type="InterPro" id="IPR050171">
    <property type="entry name" value="MFS_Transporters"/>
</dbReference>
<dbReference type="Proteomes" id="UP000321726">
    <property type="component" value="Unassembled WGS sequence"/>
</dbReference>
<evidence type="ECO:0000256" key="4">
    <source>
        <dbReference type="ARBA" id="ARBA00022692"/>
    </source>
</evidence>
<dbReference type="PANTHER" id="PTHR23517:SF2">
    <property type="entry name" value="MULTIDRUG RESISTANCE PROTEIN MDTH"/>
    <property type="match status" value="1"/>
</dbReference>
<dbReference type="OrthoDB" id="8524807at2"/>
<dbReference type="STRING" id="44933.SAMN05660971_03476"/>
<keyword evidence="6 7" id="KW-0472">Membrane</keyword>
<feature type="transmembrane region" description="Helical" evidence="7">
    <location>
        <begin position="161"/>
        <end position="182"/>
    </location>
</feature>
<feature type="transmembrane region" description="Helical" evidence="7">
    <location>
        <begin position="75"/>
        <end position="98"/>
    </location>
</feature>
<reference evidence="9 12" key="2">
    <citation type="submission" date="2019-07" db="EMBL/GenBank/DDBJ databases">
        <title>Whole genome shotgun sequence of Halomonas cupida NBRC 102219.</title>
        <authorList>
            <person name="Hosoyama A."/>
            <person name="Uohara A."/>
            <person name="Ohji S."/>
            <person name="Ichikawa N."/>
        </authorList>
    </citation>
    <scope>NUCLEOTIDE SEQUENCE [LARGE SCALE GENOMIC DNA]</scope>
    <source>
        <strain evidence="9 12">NBRC 102219</strain>
    </source>
</reference>
<dbReference type="GO" id="GO:0005886">
    <property type="term" value="C:plasma membrane"/>
    <property type="evidence" value="ECO:0007669"/>
    <property type="project" value="UniProtKB-SubCell"/>
</dbReference>
<reference evidence="10 11" key="1">
    <citation type="submission" date="2016-11" db="EMBL/GenBank/DDBJ databases">
        <authorList>
            <person name="Jaros S."/>
            <person name="Januszkiewicz K."/>
            <person name="Wedrychowicz H."/>
        </authorList>
    </citation>
    <scope>NUCLEOTIDE SEQUENCE [LARGE SCALE GENOMIC DNA]</scope>
    <source>
        <strain evidence="10 11">DSM 4740</strain>
    </source>
</reference>
<keyword evidence="5 7" id="KW-1133">Transmembrane helix</keyword>
<comment type="subcellular location">
    <subcellularLocation>
        <location evidence="1">Cell membrane</location>
        <topology evidence="1">Multi-pass membrane protein</topology>
    </subcellularLocation>
</comment>
<evidence type="ECO:0000313" key="11">
    <source>
        <dbReference type="Proteomes" id="UP000184123"/>
    </source>
</evidence>
<organism evidence="10 11">
    <name type="scientific">Halomonas cupida</name>
    <dbReference type="NCBI Taxonomy" id="44933"/>
    <lineage>
        <taxon>Bacteria</taxon>
        <taxon>Pseudomonadati</taxon>
        <taxon>Pseudomonadota</taxon>
        <taxon>Gammaproteobacteria</taxon>
        <taxon>Oceanospirillales</taxon>
        <taxon>Halomonadaceae</taxon>
        <taxon>Halomonas</taxon>
    </lineage>
</organism>
<dbReference type="GO" id="GO:0022857">
    <property type="term" value="F:transmembrane transporter activity"/>
    <property type="evidence" value="ECO:0007669"/>
    <property type="project" value="InterPro"/>
</dbReference>
<feature type="transmembrane region" description="Helical" evidence="7">
    <location>
        <begin position="361"/>
        <end position="383"/>
    </location>
</feature>
<dbReference type="SUPFAM" id="SSF103473">
    <property type="entry name" value="MFS general substrate transporter"/>
    <property type="match status" value="1"/>
</dbReference>
<dbReference type="Pfam" id="PF07690">
    <property type="entry name" value="MFS_1"/>
    <property type="match status" value="1"/>
</dbReference>
<dbReference type="InterPro" id="IPR020846">
    <property type="entry name" value="MFS_dom"/>
</dbReference>
<dbReference type="PANTHER" id="PTHR23517">
    <property type="entry name" value="RESISTANCE PROTEIN MDTM, PUTATIVE-RELATED-RELATED"/>
    <property type="match status" value="1"/>
</dbReference>
<feature type="transmembrane region" description="Helical" evidence="7">
    <location>
        <begin position="245"/>
        <end position="264"/>
    </location>
</feature>
<gene>
    <name evidence="9" type="ORF">HCU01_33760</name>
    <name evidence="10" type="ORF">SAMN05660971_03476</name>
</gene>
<dbReference type="InterPro" id="IPR011701">
    <property type="entry name" value="MFS"/>
</dbReference>
<dbReference type="Proteomes" id="UP000184123">
    <property type="component" value="Unassembled WGS sequence"/>
</dbReference>
<accession>A0A1M7KEX7</accession>
<feature type="transmembrane region" description="Helical" evidence="7">
    <location>
        <begin position="300"/>
        <end position="322"/>
    </location>
</feature>
<dbReference type="PROSITE" id="PS50850">
    <property type="entry name" value="MFS"/>
    <property type="match status" value="1"/>
</dbReference>
<feature type="transmembrane region" description="Helical" evidence="7">
    <location>
        <begin position="43"/>
        <end position="63"/>
    </location>
</feature>
<sequence length="406" mass="43374">MHHSCRVIGFINTAHFLDHMFMLLYPTAVLAMTEVFQRSYGEMLALATGGFVAFGLGALPSGWLGDRWSRRRMLIVFHIGIGASAVLVGLSTSVWMLATGLTMIGVFASIYHPVGTGLLVSHAERIGRAVGWNGVFGNLGVAFAPLITGGLVQVFGWRAAFLVPGVLVILCGLLFATIVSEEQAARPGPGRGRAAARSIPSGILLRALIGLAVITIAGGLLFNAFTIALPKVLDERLAFLQGNAVWVGLMVSAIFSIGAMAQLLTGRALDRMPIKYCLWPLVLEVPLLGCMAWGHDGVMLLAAAGLTFLIFANVTINDTIVARYSTEEWRSRVYGARYVLSFGMSGIAVPLVAWSHTTGEGFVTLFLVLAGASLMVPLGTLIFPCRPQEIWSSDSVEPPESMTRVG</sequence>
<name>A0A1M7KEX7_9GAMM</name>
<feature type="transmembrane region" description="Helical" evidence="7">
    <location>
        <begin position="7"/>
        <end position="31"/>
    </location>
</feature>
<protein>
    <submittedName>
        <fullName evidence="9">MFS transporter</fullName>
    </submittedName>
    <submittedName>
        <fullName evidence="10">Major Facilitator Superfamily protein</fullName>
    </submittedName>
</protein>
<dbReference type="AlphaFoldDB" id="A0A1M7KEX7"/>
<feature type="transmembrane region" description="Helical" evidence="7">
    <location>
        <begin position="135"/>
        <end position="155"/>
    </location>
</feature>
<evidence type="ECO:0000256" key="7">
    <source>
        <dbReference type="SAM" id="Phobius"/>
    </source>
</evidence>
<evidence type="ECO:0000256" key="6">
    <source>
        <dbReference type="ARBA" id="ARBA00023136"/>
    </source>
</evidence>
<evidence type="ECO:0000256" key="5">
    <source>
        <dbReference type="ARBA" id="ARBA00022989"/>
    </source>
</evidence>
<feature type="transmembrane region" description="Helical" evidence="7">
    <location>
        <begin position="104"/>
        <end position="123"/>
    </location>
</feature>
<evidence type="ECO:0000313" key="12">
    <source>
        <dbReference type="Proteomes" id="UP000321726"/>
    </source>
</evidence>
<keyword evidence="4 7" id="KW-0812">Transmembrane</keyword>
<feature type="transmembrane region" description="Helical" evidence="7">
    <location>
        <begin position="203"/>
        <end position="225"/>
    </location>
</feature>
<proteinExistence type="predicted"/>
<evidence type="ECO:0000256" key="3">
    <source>
        <dbReference type="ARBA" id="ARBA00022475"/>
    </source>
</evidence>
<dbReference type="EMBL" id="BJXU01000144">
    <property type="protein sequence ID" value="GEN25427.1"/>
    <property type="molecule type" value="Genomic_DNA"/>
</dbReference>
<evidence type="ECO:0000313" key="10">
    <source>
        <dbReference type="EMBL" id="SHM63871.1"/>
    </source>
</evidence>
<keyword evidence="3" id="KW-1003">Cell membrane</keyword>
<feature type="transmembrane region" description="Helical" evidence="7">
    <location>
        <begin position="334"/>
        <end position="355"/>
    </location>
</feature>
<evidence type="ECO:0000313" key="9">
    <source>
        <dbReference type="EMBL" id="GEN25427.1"/>
    </source>
</evidence>